<dbReference type="KEGG" id="ifl:C1H71_13815"/>
<gene>
    <name evidence="1" type="ORF">C1H71_13815</name>
</gene>
<sequence>MIKAWGRHFRRGPKPACRSWQRPVESLRSWVPLATHRQNTKRLKTRIKPRFSGFFIAVNQNTGARQKVEVL</sequence>
<dbReference type="EMBL" id="CP025781">
    <property type="protein sequence ID" value="QBC44501.1"/>
    <property type="molecule type" value="Genomic_DNA"/>
</dbReference>
<evidence type="ECO:0000313" key="2">
    <source>
        <dbReference type="Proteomes" id="UP000515917"/>
    </source>
</evidence>
<accession>A0A7G3GB43</accession>
<evidence type="ECO:0000313" key="1">
    <source>
        <dbReference type="EMBL" id="QBC44501.1"/>
    </source>
</evidence>
<proteinExistence type="predicted"/>
<reference evidence="1 2" key="1">
    <citation type="submission" date="2018-01" db="EMBL/GenBank/DDBJ databases">
        <title>Genome sequence of Iodobacter sp. strain PCH194 isolated from Indian Trans-Himalaya.</title>
        <authorList>
            <person name="Kumar V."/>
            <person name="Thakur V."/>
            <person name="Kumar S."/>
            <person name="Singh D."/>
        </authorList>
    </citation>
    <scope>NUCLEOTIDE SEQUENCE [LARGE SCALE GENOMIC DNA]</scope>
    <source>
        <strain evidence="1 2">PCH194</strain>
    </source>
</reference>
<name>A0A7G3GB43_9NEIS</name>
<protein>
    <submittedName>
        <fullName evidence="1">Uncharacterized protein</fullName>
    </submittedName>
</protein>
<organism evidence="1 2">
    <name type="scientific">Iodobacter fluviatilis</name>
    <dbReference type="NCBI Taxonomy" id="537"/>
    <lineage>
        <taxon>Bacteria</taxon>
        <taxon>Pseudomonadati</taxon>
        <taxon>Pseudomonadota</taxon>
        <taxon>Betaproteobacteria</taxon>
        <taxon>Neisseriales</taxon>
        <taxon>Chitinibacteraceae</taxon>
        <taxon>Iodobacter</taxon>
    </lineage>
</organism>
<dbReference type="AlphaFoldDB" id="A0A7G3GB43"/>
<dbReference type="Proteomes" id="UP000515917">
    <property type="component" value="Chromosome"/>
</dbReference>
<keyword evidence="2" id="KW-1185">Reference proteome</keyword>